<dbReference type="GO" id="GO:0003729">
    <property type="term" value="F:mRNA binding"/>
    <property type="evidence" value="ECO:0007669"/>
    <property type="project" value="TreeGrafter"/>
</dbReference>
<feature type="compositionally biased region" description="Basic and acidic residues" evidence="1">
    <location>
        <begin position="230"/>
        <end position="246"/>
    </location>
</feature>
<dbReference type="GO" id="GO:0003743">
    <property type="term" value="F:translation initiation factor activity"/>
    <property type="evidence" value="ECO:0007669"/>
    <property type="project" value="InterPro"/>
</dbReference>
<comment type="caution">
    <text evidence="2">The sequence shown here is derived from an EMBL/GenBank/DDBJ whole genome shotgun (WGS) entry which is preliminary data.</text>
</comment>
<feature type="compositionally biased region" description="Basic and acidic residues" evidence="1">
    <location>
        <begin position="146"/>
        <end position="167"/>
    </location>
</feature>
<feature type="compositionally biased region" description="Basic and acidic residues" evidence="1">
    <location>
        <begin position="477"/>
        <end position="506"/>
    </location>
</feature>
<dbReference type="AlphaFoldDB" id="A0AAV7EFE8"/>
<accession>A0AAV7EFE8</accession>
<evidence type="ECO:0000256" key="1">
    <source>
        <dbReference type="SAM" id="MobiDB-lite"/>
    </source>
</evidence>
<feature type="region of interest" description="Disordered" evidence="1">
    <location>
        <begin position="15"/>
        <end position="337"/>
    </location>
</feature>
<dbReference type="Pfam" id="PF06273">
    <property type="entry name" value="eIF-4B"/>
    <property type="match status" value="1"/>
</dbReference>
<keyword evidence="3" id="KW-1185">Reference proteome</keyword>
<sequence>MSKAWGGIGAWAAESEMADAEERELQLAAAEAAPAQSQSFPSLKEAAAAKPKKKKAMTLSEFTTGAYVGPGGGGSRFDSSNRLTPEEMMRLPTGPKERSADEIESRRFGGGFSSSFSRGGPPPRRSDEGDAAWGGAGRRSYGSGFDDERRPPPRRVSEFDQPSRADEVDNWATTKKPISYGPVDSGRNERDRYSALAAGGGSRADDVDNWASSKKPLPARSTFGSGFRDSPTDRERPRLVLDKPRGDAVSTEPTRTGKPSPFGAARPREEVLAEKGLDWRKFDSDIDTKKISRPTSSQSSRPSSAQSSRPESPANTEVTPKPRPKINPFGDAKPREILLEEQGKDWRKIDLELEHRRVDRPETEEEKMLKEEINHLKKELTKEPQANANGESADKAGSLHEELIRRERDLELLTRELDDKIRFGQRPPERPGSGTGRVGPGLPDRPPSQSGRQEDSRSMEFVDRPRSRGTADTWSWSDDRRGASFQGRDRGFSNREFNRSKSKERW</sequence>
<evidence type="ECO:0000313" key="2">
    <source>
        <dbReference type="EMBL" id="KAG9446561.1"/>
    </source>
</evidence>
<organism evidence="2 3">
    <name type="scientific">Aristolochia fimbriata</name>
    <name type="common">White veined hardy Dutchman's pipe vine</name>
    <dbReference type="NCBI Taxonomy" id="158543"/>
    <lineage>
        <taxon>Eukaryota</taxon>
        <taxon>Viridiplantae</taxon>
        <taxon>Streptophyta</taxon>
        <taxon>Embryophyta</taxon>
        <taxon>Tracheophyta</taxon>
        <taxon>Spermatophyta</taxon>
        <taxon>Magnoliopsida</taxon>
        <taxon>Magnoliidae</taxon>
        <taxon>Piperales</taxon>
        <taxon>Aristolochiaceae</taxon>
        <taxon>Aristolochia</taxon>
    </lineage>
</organism>
<feature type="region of interest" description="Disordered" evidence="1">
    <location>
        <begin position="377"/>
        <end position="401"/>
    </location>
</feature>
<feature type="region of interest" description="Disordered" evidence="1">
    <location>
        <begin position="415"/>
        <end position="506"/>
    </location>
</feature>
<reference evidence="2 3" key="1">
    <citation type="submission" date="2021-07" db="EMBL/GenBank/DDBJ databases">
        <title>The Aristolochia fimbriata genome: insights into angiosperm evolution, floral development and chemical biosynthesis.</title>
        <authorList>
            <person name="Jiao Y."/>
        </authorList>
    </citation>
    <scope>NUCLEOTIDE SEQUENCE [LARGE SCALE GENOMIC DNA]</scope>
    <source>
        <strain evidence="2">IBCAS-2021</strain>
        <tissue evidence="2">Leaf</tissue>
    </source>
</reference>
<evidence type="ECO:0000313" key="3">
    <source>
        <dbReference type="Proteomes" id="UP000825729"/>
    </source>
</evidence>
<dbReference type="InterPro" id="IPR010433">
    <property type="entry name" value="EIF-4B_pln"/>
</dbReference>
<protein>
    <recommendedName>
        <fullName evidence="4">Eukaryotic translation initiation factor 4B</fullName>
    </recommendedName>
</protein>
<dbReference type="EMBL" id="JAINDJ010000005">
    <property type="protein sequence ID" value="KAG9446561.1"/>
    <property type="molecule type" value="Genomic_DNA"/>
</dbReference>
<proteinExistence type="predicted"/>
<dbReference type="Proteomes" id="UP000825729">
    <property type="component" value="Unassembled WGS sequence"/>
</dbReference>
<feature type="compositionally biased region" description="Low complexity" evidence="1">
    <location>
        <begin position="26"/>
        <end position="36"/>
    </location>
</feature>
<feature type="compositionally biased region" description="Low complexity" evidence="1">
    <location>
        <begin position="293"/>
        <end position="314"/>
    </location>
</feature>
<dbReference type="PANTHER" id="PTHR32091">
    <property type="entry name" value="EUKARYOTIC TRANSLATION INITIATION FACTOR 4B"/>
    <property type="match status" value="1"/>
</dbReference>
<feature type="compositionally biased region" description="Basic and acidic residues" evidence="1">
    <location>
        <begin position="84"/>
        <end position="107"/>
    </location>
</feature>
<name>A0AAV7EFE8_ARIFI</name>
<feature type="compositionally biased region" description="Basic and acidic residues" evidence="1">
    <location>
        <begin position="452"/>
        <end position="466"/>
    </location>
</feature>
<evidence type="ECO:0008006" key="4">
    <source>
        <dbReference type="Google" id="ProtNLM"/>
    </source>
</evidence>
<dbReference type="PANTHER" id="PTHR32091:SF20">
    <property type="entry name" value="EUKARYOTIC TRANSLATION INITIATION FACTOR 4B1"/>
    <property type="match status" value="1"/>
</dbReference>
<feature type="compositionally biased region" description="Basic and acidic residues" evidence="1">
    <location>
        <begin position="392"/>
        <end position="401"/>
    </location>
</feature>
<gene>
    <name evidence="2" type="ORF">H6P81_012689</name>
</gene>
<feature type="compositionally biased region" description="Basic and acidic residues" evidence="1">
    <location>
        <begin position="266"/>
        <end position="290"/>
    </location>
</feature>